<accession>A0A067FUJ3</accession>
<dbReference type="GO" id="GO:0008519">
    <property type="term" value="F:ammonium channel activity"/>
    <property type="evidence" value="ECO:0007669"/>
    <property type="project" value="InterPro"/>
</dbReference>
<gene>
    <name evidence="7" type="ORF">CISIN_1g048011mg</name>
</gene>
<evidence type="ECO:0000256" key="3">
    <source>
        <dbReference type="ARBA" id="ARBA00022989"/>
    </source>
</evidence>
<dbReference type="GO" id="GO:0016020">
    <property type="term" value="C:membrane"/>
    <property type="evidence" value="ECO:0007669"/>
    <property type="project" value="UniProtKB-SubCell"/>
</dbReference>
<dbReference type="Proteomes" id="UP000027120">
    <property type="component" value="Unassembled WGS sequence"/>
</dbReference>
<dbReference type="InterPro" id="IPR029020">
    <property type="entry name" value="Ammonium/urea_transptr"/>
</dbReference>
<keyword evidence="4 5" id="KW-0472">Membrane</keyword>
<keyword evidence="3 5" id="KW-1133">Transmembrane helix</keyword>
<comment type="subcellular location">
    <subcellularLocation>
        <location evidence="1">Membrane</location>
        <topology evidence="1">Multi-pass membrane protein</topology>
    </subcellularLocation>
</comment>
<protein>
    <recommendedName>
        <fullName evidence="6">Ammonium transporter AmtB-like domain-containing protein</fullName>
    </recommendedName>
</protein>
<dbReference type="STRING" id="2711.A0A067FUJ3"/>
<feature type="transmembrane region" description="Helical" evidence="5">
    <location>
        <begin position="33"/>
        <end position="53"/>
    </location>
</feature>
<name>A0A067FUJ3_CITSI</name>
<reference evidence="7 8" key="1">
    <citation type="submission" date="2014-04" db="EMBL/GenBank/DDBJ databases">
        <authorList>
            <consortium name="International Citrus Genome Consortium"/>
            <person name="Gmitter F."/>
            <person name="Chen C."/>
            <person name="Farmerie W."/>
            <person name="Harkins T."/>
            <person name="Desany B."/>
            <person name="Mohiuddin M."/>
            <person name="Kodira C."/>
            <person name="Borodovsky M."/>
            <person name="Lomsadze A."/>
            <person name="Burns P."/>
            <person name="Jenkins J."/>
            <person name="Prochnik S."/>
            <person name="Shu S."/>
            <person name="Chapman J."/>
            <person name="Pitluck S."/>
            <person name="Schmutz J."/>
            <person name="Rokhsar D."/>
        </authorList>
    </citation>
    <scope>NUCLEOTIDE SEQUENCE</scope>
</reference>
<dbReference type="SUPFAM" id="SSF111352">
    <property type="entry name" value="Ammonium transporter"/>
    <property type="match status" value="1"/>
</dbReference>
<dbReference type="InterPro" id="IPR024041">
    <property type="entry name" value="NH4_transpt_AmtB-like_dom"/>
</dbReference>
<evidence type="ECO:0000256" key="5">
    <source>
        <dbReference type="SAM" id="Phobius"/>
    </source>
</evidence>
<evidence type="ECO:0000256" key="1">
    <source>
        <dbReference type="ARBA" id="ARBA00004141"/>
    </source>
</evidence>
<feature type="domain" description="Ammonium transporter AmtB-like" evidence="6">
    <location>
        <begin position="28"/>
        <end position="78"/>
    </location>
</feature>
<dbReference type="Pfam" id="PF00909">
    <property type="entry name" value="Ammonium_transp"/>
    <property type="match status" value="1"/>
</dbReference>
<evidence type="ECO:0000256" key="4">
    <source>
        <dbReference type="ARBA" id="ARBA00023136"/>
    </source>
</evidence>
<organism evidence="7 8">
    <name type="scientific">Citrus sinensis</name>
    <name type="common">Sweet orange</name>
    <name type="synonym">Citrus aurantium var. sinensis</name>
    <dbReference type="NCBI Taxonomy" id="2711"/>
    <lineage>
        <taxon>Eukaryota</taxon>
        <taxon>Viridiplantae</taxon>
        <taxon>Streptophyta</taxon>
        <taxon>Embryophyta</taxon>
        <taxon>Tracheophyta</taxon>
        <taxon>Spermatophyta</taxon>
        <taxon>Magnoliopsida</taxon>
        <taxon>eudicotyledons</taxon>
        <taxon>Gunneridae</taxon>
        <taxon>Pentapetalae</taxon>
        <taxon>rosids</taxon>
        <taxon>malvids</taxon>
        <taxon>Sapindales</taxon>
        <taxon>Rutaceae</taxon>
        <taxon>Aurantioideae</taxon>
        <taxon>Citrus</taxon>
    </lineage>
</organism>
<dbReference type="Gene3D" id="1.10.3430.10">
    <property type="entry name" value="Ammonium transporter AmtB like domains"/>
    <property type="match status" value="1"/>
</dbReference>
<evidence type="ECO:0000313" key="7">
    <source>
        <dbReference type="EMBL" id="KDO66871.1"/>
    </source>
</evidence>
<dbReference type="AlphaFoldDB" id="A0A067FUJ3"/>
<keyword evidence="2 5" id="KW-0812">Transmembrane</keyword>
<proteinExistence type="predicted"/>
<evidence type="ECO:0000256" key="2">
    <source>
        <dbReference type="ARBA" id="ARBA00022692"/>
    </source>
</evidence>
<keyword evidence="8" id="KW-1185">Reference proteome</keyword>
<evidence type="ECO:0000313" key="8">
    <source>
        <dbReference type="Proteomes" id="UP000027120"/>
    </source>
</evidence>
<dbReference type="EMBL" id="KK784898">
    <property type="protein sequence ID" value="KDO66871.1"/>
    <property type="molecule type" value="Genomic_DNA"/>
</dbReference>
<evidence type="ECO:0000259" key="6">
    <source>
        <dbReference type="Pfam" id="PF00909"/>
    </source>
</evidence>
<sequence length="104" mass="11593">MITRGLLENLRCLKWGAWRGCRNRIGLSVVEPWAAMVCLYFAPWVLIGLNILAIKLNFDDPLEGTRLHGGSGFIGSQVTELSVIVGWVRETMGPLLVCFMPFIS</sequence>